<dbReference type="Proteomes" id="UP000256343">
    <property type="component" value="Unassembled WGS sequence"/>
</dbReference>
<feature type="transmembrane region" description="Helical" evidence="1">
    <location>
        <begin position="345"/>
        <end position="364"/>
    </location>
</feature>
<dbReference type="Proteomes" id="UP000252631">
    <property type="component" value="Unassembled WGS sequence"/>
</dbReference>
<feature type="transmembrane region" description="Helical" evidence="1">
    <location>
        <begin position="313"/>
        <end position="333"/>
    </location>
</feature>
<proteinExistence type="predicted"/>
<feature type="transmembrane region" description="Helical" evidence="1">
    <location>
        <begin position="133"/>
        <end position="153"/>
    </location>
</feature>
<feature type="transmembrane region" description="Helical" evidence="1">
    <location>
        <begin position="289"/>
        <end position="307"/>
    </location>
</feature>
<dbReference type="EMBL" id="QRDT01000036">
    <property type="protein sequence ID" value="RED23227.1"/>
    <property type="molecule type" value="Genomic_DNA"/>
</dbReference>
<keyword evidence="1" id="KW-1133">Transmembrane helix</keyword>
<protein>
    <recommendedName>
        <fullName evidence="6">Dolichyl-phosphate-mannose-protein mannosyltransferase</fullName>
    </recommendedName>
</protein>
<evidence type="ECO:0000313" key="2">
    <source>
        <dbReference type="EMBL" id="RED23227.1"/>
    </source>
</evidence>
<reference evidence="3 4" key="1">
    <citation type="submission" date="2017-08" db="EMBL/GenBank/DDBJ databases">
        <authorList>
            <person name="de Groot N.N."/>
        </authorList>
    </citation>
    <scope>NUCLEOTIDE SEQUENCE [LARGE SCALE GENOMIC DNA]</scope>
    <source>
        <strain evidence="3 4">JA575</strain>
    </source>
</reference>
<dbReference type="EMBL" id="UFQQ01000036">
    <property type="protein sequence ID" value="SSW93360.1"/>
    <property type="molecule type" value="Genomic_DNA"/>
</dbReference>
<evidence type="ECO:0000256" key="1">
    <source>
        <dbReference type="SAM" id="Phobius"/>
    </source>
</evidence>
<evidence type="ECO:0000313" key="3">
    <source>
        <dbReference type="EMBL" id="SSW93360.1"/>
    </source>
</evidence>
<evidence type="ECO:0000313" key="4">
    <source>
        <dbReference type="Proteomes" id="UP000252631"/>
    </source>
</evidence>
<feature type="transmembrane region" description="Helical" evidence="1">
    <location>
        <begin position="219"/>
        <end position="243"/>
    </location>
</feature>
<feature type="transmembrane region" description="Helical" evidence="1">
    <location>
        <begin position="263"/>
        <end position="282"/>
    </location>
</feature>
<evidence type="ECO:0008006" key="6">
    <source>
        <dbReference type="Google" id="ProtNLM"/>
    </source>
</evidence>
<name>A0A336JUQ8_9BRAD</name>
<gene>
    <name evidence="2" type="ORF">BJ125_13615</name>
    <name evidence="3" type="ORF">SAMN05892882_13615</name>
</gene>
<keyword evidence="1" id="KW-0812">Transmembrane</keyword>
<feature type="transmembrane region" description="Helical" evidence="1">
    <location>
        <begin position="21"/>
        <end position="42"/>
    </location>
</feature>
<dbReference type="AlphaFoldDB" id="A0A336JUQ8"/>
<keyword evidence="1" id="KW-0472">Membrane</keyword>
<sequence>MASPLSLRRAVTTDGVQATAVVAWTGVLFILAVAALQLAWAFERLPYHVPIGANEGWNAIHAARAMLGAELYPPADAFMFDNYPPLSFYIVGALGLLTGDNIIAGRMASLAATFVIGLNIAVVVRHLGGTRLYGILAGCLWLGIVSKSYLLYVGVNDPQLLGFAVMTAGLAIFTVAPSRTGILALASLVMVASGFIKHNALAIPLACTVWLAWQDRRALLRWLGFSLLFLALGFAACALSYGAAFFEQLLMPRTYSLHNVVSLLGWLQGFIIPLALWIAFVVTTKPDAAFRLVSLLVLFGGVVFVATRIGEGVNINCLFDWIIAVCIAAGVLLSRLDQSRLSARFGVATTAALIVGALCLRLVLLPSSDLMRYLTDPRQHEALRAGDAAFRADVAVMARLPGPALCDELALCYWSGHAADASYDQFNAGQAFLTGARSQAELTRRIEAGDFPLIAAYPQSLLVAPARAAGLRERPAAIVGFIFWADGN</sequence>
<evidence type="ECO:0000313" key="5">
    <source>
        <dbReference type="Proteomes" id="UP000256343"/>
    </source>
</evidence>
<keyword evidence="5" id="KW-1185">Reference proteome</keyword>
<organism evidence="3 4">
    <name type="scientific">Rhodopseudomonas pentothenatexigens</name>
    <dbReference type="NCBI Taxonomy" id="999699"/>
    <lineage>
        <taxon>Bacteria</taxon>
        <taxon>Pseudomonadati</taxon>
        <taxon>Pseudomonadota</taxon>
        <taxon>Alphaproteobacteria</taxon>
        <taxon>Hyphomicrobiales</taxon>
        <taxon>Nitrobacteraceae</taxon>
        <taxon>Rhodopseudomonas</taxon>
    </lineage>
</organism>
<feature type="transmembrane region" description="Helical" evidence="1">
    <location>
        <begin position="110"/>
        <end position="127"/>
    </location>
</feature>
<reference evidence="2 5" key="2">
    <citation type="submission" date="2018-07" db="EMBL/GenBank/DDBJ databases">
        <title>Genomic Encyclopedia of Archaeal and Bacterial Type Strains, Phase II (KMG-II): from individual species to whole genera.</title>
        <authorList>
            <person name="Goeker M."/>
        </authorList>
    </citation>
    <scope>NUCLEOTIDE SEQUENCE [LARGE SCALE GENOMIC DNA]</scope>
    <source>
        <strain evidence="2 5">JA575</strain>
    </source>
</reference>
<accession>A0A336JUQ8</accession>